<dbReference type="Pfam" id="PF12541">
    <property type="entry name" value="DUF3737"/>
    <property type="match status" value="1"/>
</dbReference>
<dbReference type="Gene3D" id="2.160.20.10">
    <property type="entry name" value="Single-stranded right-handed beta-helix, Pectin lyase-like"/>
    <property type="match status" value="1"/>
</dbReference>
<dbReference type="OrthoDB" id="9803285at2"/>
<dbReference type="AlphaFoldDB" id="A0A4Q0Y3T5"/>
<evidence type="ECO:0000313" key="2">
    <source>
        <dbReference type="Proteomes" id="UP000290191"/>
    </source>
</evidence>
<dbReference type="InterPro" id="IPR022208">
    <property type="entry name" value="DUF3737"/>
</dbReference>
<dbReference type="SUPFAM" id="SSF51126">
    <property type="entry name" value="Pectin lyase-like"/>
    <property type="match status" value="2"/>
</dbReference>
<dbReference type="Proteomes" id="UP000290191">
    <property type="component" value="Unassembled WGS sequence"/>
</dbReference>
<gene>
    <name evidence="1" type="ORF">CRV06_02410</name>
</gene>
<dbReference type="EMBL" id="PDKO01000001">
    <property type="protein sequence ID" value="RXJ64827.1"/>
    <property type="molecule type" value="Genomic_DNA"/>
</dbReference>
<protein>
    <recommendedName>
        <fullName evidence="3">Hydrogenase</fullName>
    </recommendedName>
</protein>
<sequence length="290" mass="33685">MKNHYIDKRYEYIKKQKFEGERPLFKSSFLHLDDCEFISGESAVKIGNNINAKNCKFSSKYLFWHNKNLNIKDSFFYDGARASIWYTNKVVLENCKVDSPKIFRDAKNITIQNTAFNTNETLWDCEDIKIKDVQFKGDYLLFHSSNIDIENFTLDGNYSFQHTKNMKLKNIEIKSKDAFWNSENVTVYDSVINGEYLGWYSKNLKFVNCKIAGTQPLCYAKNLILENCEMLNTDLAFEYSTLNAQVTTSIHSVKNPISGTIEAKEIKNLILDDEKVDLKNLKIVTQISKK</sequence>
<dbReference type="STRING" id="877500.GCA_000935065_02203"/>
<dbReference type="InterPro" id="IPR011050">
    <property type="entry name" value="Pectin_lyase_fold/virulence"/>
</dbReference>
<dbReference type="InterPro" id="IPR012334">
    <property type="entry name" value="Pectin_lyas_fold"/>
</dbReference>
<organism evidence="1 2">
    <name type="scientific">Halarcobacter anaerophilus</name>
    <dbReference type="NCBI Taxonomy" id="877500"/>
    <lineage>
        <taxon>Bacteria</taxon>
        <taxon>Pseudomonadati</taxon>
        <taxon>Campylobacterota</taxon>
        <taxon>Epsilonproteobacteria</taxon>
        <taxon>Campylobacterales</taxon>
        <taxon>Arcobacteraceae</taxon>
        <taxon>Halarcobacter</taxon>
    </lineage>
</organism>
<evidence type="ECO:0008006" key="3">
    <source>
        <dbReference type="Google" id="ProtNLM"/>
    </source>
</evidence>
<dbReference type="RefSeq" id="WP_129081185.1">
    <property type="nucleotide sequence ID" value="NZ_CP041070.1"/>
</dbReference>
<evidence type="ECO:0000313" key="1">
    <source>
        <dbReference type="EMBL" id="RXJ64827.1"/>
    </source>
</evidence>
<comment type="caution">
    <text evidence="1">The sequence shown here is derived from an EMBL/GenBank/DDBJ whole genome shotgun (WGS) entry which is preliminary data.</text>
</comment>
<proteinExistence type="predicted"/>
<accession>A0A4Q0Y3T5</accession>
<name>A0A4Q0Y3T5_9BACT</name>
<reference evidence="1 2" key="1">
    <citation type="submission" date="2017-10" db="EMBL/GenBank/DDBJ databases">
        <title>Genomics of the genus Arcobacter.</title>
        <authorList>
            <person name="Perez-Cataluna A."/>
            <person name="Figueras M.J."/>
        </authorList>
    </citation>
    <scope>NUCLEOTIDE SEQUENCE [LARGE SCALE GENOMIC DNA]</scope>
    <source>
        <strain evidence="1 2">DSM 24636</strain>
    </source>
</reference>
<keyword evidence="2" id="KW-1185">Reference proteome</keyword>